<dbReference type="EMBL" id="JBHSEF010000026">
    <property type="protein sequence ID" value="MFC4356214.1"/>
    <property type="molecule type" value="Genomic_DNA"/>
</dbReference>
<evidence type="ECO:0000313" key="1">
    <source>
        <dbReference type="EMBL" id="MFC4356214.1"/>
    </source>
</evidence>
<keyword evidence="2" id="KW-1185">Reference proteome</keyword>
<organism evidence="1 2">
    <name type="scientific">Chryseomicrobium palamuruense</name>
    <dbReference type="NCBI Taxonomy" id="682973"/>
    <lineage>
        <taxon>Bacteria</taxon>
        <taxon>Bacillati</taxon>
        <taxon>Bacillota</taxon>
        <taxon>Bacilli</taxon>
        <taxon>Bacillales</taxon>
        <taxon>Caryophanaceae</taxon>
        <taxon>Chryseomicrobium</taxon>
    </lineage>
</organism>
<accession>A0ABV8UYR4</accession>
<protein>
    <submittedName>
        <fullName evidence="1">Uncharacterized protein</fullName>
    </submittedName>
</protein>
<dbReference type="Proteomes" id="UP001595733">
    <property type="component" value="Unassembled WGS sequence"/>
</dbReference>
<sequence>MKRKQPYSVMSTFNEEEIEYILNSFSEQLKNKISIDEDSSRISFPKFTKYRPELWKSFESNNIIYYVQILEDYLIFAGDLKSAINKVLIYSQPE</sequence>
<evidence type="ECO:0000313" key="2">
    <source>
        <dbReference type="Proteomes" id="UP001595733"/>
    </source>
</evidence>
<dbReference type="RefSeq" id="WP_378142758.1">
    <property type="nucleotide sequence ID" value="NZ_JBHSEF010000026.1"/>
</dbReference>
<name>A0ABV8UYR4_9BACL</name>
<proteinExistence type="predicted"/>
<reference evidence="2" key="1">
    <citation type="journal article" date="2019" name="Int. J. Syst. Evol. Microbiol.">
        <title>The Global Catalogue of Microorganisms (GCM) 10K type strain sequencing project: providing services to taxonomists for standard genome sequencing and annotation.</title>
        <authorList>
            <consortium name="The Broad Institute Genomics Platform"/>
            <consortium name="The Broad Institute Genome Sequencing Center for Infectious Disease"/>
            <person name="Wu L."/>
            <person name="Ma J."/>
        </authorList>
    </citation>
    <scope>NUCLEOTIDE SEQUENCE [LARGE SCALE GENOMIC DNA]</scope>
    <source>
        <strain evidence="2">CCUG 50353</strain>
    </source>
</reference>
<comment type="caution">
    <text evidence="1">The sequence shown here is derived from an EMBL/GenBank/DDBJ whole genome shotgun (WGS) entry which is preliminary data.</text>
</comment>
<gene>
    <name evidence="1" type="ORF">ACFO0S_14230</name>
</gene>